<organism evidence="2 3">
    <name type="scientific">Trematosphaeria pertusa</name>
    <dbReference type="NCBI Taxonomy" id="390896"/>
    <lineage>
        <taxon>Eukaryota</taxon>
        <taxon>Fungi</taxon>
        <taxon>Dikarya</taxon>
        <taxon>Ascomycota</taxon>
        <taxon>Pezizomycotina</taxon>
        <taxon>Dothideomycetes</taxon>
        <taxon>Pleosporomycetidae</taxon>
        <taxon>Pleosporales</taxon>
        <taxon>Massarineae</taxon>
        <taxon>Trematosphaeriaceae</taxon>
        <taxon>Trematosphaeria</taxon>
    </lineage>
</organism>
<evidence type="ECO:0000313" key="2">
    <source>
        <dbReference type="EMBL" id="KAF2251978.1"/>
    </source>
</evidence>
<accession>A0A6A6IPI2</accession>
<protein>
    <submittedName>
        <fullName evidence="2">Uncharacterized protein</fullName>
    </submittedName>
</protein>
<dbReference type="GeneID" id="54581720"/>
<sequence>MRTKSRRRGMDPAGAAPEASKRPRLALQRSKKRTPPAEQAPPRYRQTNLDDFSDVRPTHAASRAAQRNGTASDKPPQLQPIGANVVASYAELVQRKRRGKAKRGGRNDYTTDNISGSERGAMPLGNSRAGMSATDVVFCSEPVLRMYDGTADEPEAPEVRTGQIPPYPVTRPYHLGGLGRYGIDGKFESARNDTNRGSANEARILSPPREFTPINPRIAGVTEQSLPQFSPMQFQSDGFIHLNDEVEDGGEDEMDKDEEYKDRMEVDADQDEDQNAESEDTPGKHYRFNFGQYKGTPFSDVLSDVNYLKMIGGQPALLNRRGGDLRSAFEYYCPQYIAKSTRNNANHLSAASIPNVPMSNPLSRSSLPVRNDRPRTRDPKHPKDYVFDFGKYSGTRFDEAPGHYLQLIEGQVRKGLMDKRAGLREAYEWHWWGGKNE</sequence>
<evidence type="ECO:0000256" key="1">
    <source>
        <dbReference type="SAM" id="MobiDB-lite"/>
    </source>
</evidence>
<feature type="region of interest" description="Disordered" evidence="1">
    <location>
        <begin position="265"/>
        <end position="288"/>
    </location>
</feature>
<dbReference type="OrthoDB" id="3769541at2759"/>
<dbReference type="Proteomes" id="UP000800094">
    <property type="component" value="Unassembled WGS sequence"/>
</dbReference>
<reference evidence="2" key="1">
    <citation type="journal article" date="2020" name="Stud. Mycol.">
        <title>101 Dothideomycetes genomes: a test case for predicting lifestyles and emergence of pathogens.</title>
        <authorList>
            <person name="Haridas S."/>
            <person name="Albert R."/>
            <person name="Binder M."/>
            <person name="Bloem J."/>
            <person name="Labutti K."/>
            <person name="Salamov A."/>
            <person name="Andreopoulos B."/>
            <person name="Baker S."/>
            <person name="Barry K."/>
            <person name="Bills G."/>
            <person name="Bluhm B."/>
            <person name="Cannon C."/>
            <person name="Castanera R."/>
            <person name="Culley D."/>
            <person name="Daum C."/>
            <person name="Ezra D."/>
            <person name="Gonzalez J."/>
            <person name="Henrissat B."/>
            <person name="Kuo A."/>
            <person name="Liang C."/>
            <person name="Lipzen A."/>
            <person name="Lutzoni F."/>
            <person name="Magnuson J."/>
            <person name="Mondo S."/>
            <person name="Nolan M."/>
            <person name="Ohm R."/>
            <person name="Pangilinan J."/>
            <person name="Park H.-J."/>
            <person name="Ramirez L."/>
            <person name="Alfaro M."/>
            <person name="Sun H."/>
            <person name="Tritt A."/>
            <person name="Yoshinaga Y."/>
            <person name="Zwiers L.-H."/>
            <person name="Turgeon B."/>
            <person name="Goodwin S."/>
            <person name="Spatafora J."/>
            <person name="Crous P."/>
            <person name="Grigoriev I."/>
        </authorList>
    </citation>
    <scope>NUCLEOTIDE SEQUENCE</scope>
    <source>
        <strain evidence="2">CBS 122368</strain>
    </source>
</reference>
<dbReference type="EMBL" id="ML987192">
    <property type="protein sequence ID" value="KAF2251978.1"/>
    <property type="molecule type" value="Genomic_DNA"/>
</dbReference>
<dbReference type="AlphaFoldDB" id="A0A6A6IPI2"/>
<feature type="compositionally biased region" description="Basic residues" evidence="1">
    <location>
        <begin position="95"/>
        <end position="104"/>
    </location>
</feature>
<feature type="region of interest" description="Disordered" evidence="1">
    <location>
        <begin position="95"/>
        <end position="127"/>
    </location>
</feature>
<feature type="compositionally biased region" description="Basic and acidic residues" evidence="1">
    <location>
        <begin position="370"/>
        <end position="381"/>
    </location>
</feature>
<name>A0A6A6IPI2_9PLEO</name>
<evidence type="ECO:0000313" key="3">
    <source>
        <dbReference type="Proteomes" id="UP000800094"/>
    </source>
</evidence>
<feature type="compositionally biased region" description="Acidic residues" evidence="1">
    <location>
        <begin position="267"/>
        <end position="280"/>
    </location>
</feature>
<feature type="compositionally biased region" description="Polar residues" evidence="1">
    <location>
        <begin position="357"/>
        <end position="368"/>
    </location>
</feature>
<feature type="region of interest" description="Disordered" evidence="1">
    <location>
        <begin position="351"/>
        <end position="381"/>
    </location>
</feature>
<dbReference type="RefSeq" id="XP_033686982.1">
    <property type="nucleotide sequence ID" value="XM_033828390.1"/>
</dbReference>
<proteinExistence type="predicted"/>
<feature type="region of interest" description="Disordered" evidence="1">
    <location>
        <begin position="1"/>
        <end position="83"/>
    </location>
</feature>
<keyword evidence="3" id="KW-1185">Reference proteome</keyword>
<gene>
    <name evidence="2" type="ORF">BU26DRAFT_516695</name>
</gene>